<comment type="subcellular location">
    <subcellularLocation>
        <location evidence="1">Membrane</location>
        <topology evidence="1">Single-pass type I membrane protein</topology>
    </subcellularLocation>
</comment>
<proteinExistence type="inferred from homology"/>
<dbReference type="Gene3D" id="2.130.10.130">
    <property type="entry name" value="Integrin alpha, N-terminal"/>
    <property type="match status" value="2"/>
</dbReference>
<evidence type="ECO:0000256" key="7">
    <source>
        <dbReference type="ARBA" id="ARBA00023180"/>
    </source>
</evidence>
<protein>
    <recommendedName>
        <fullName evidence="9">T-cell immunomodulatory protein TIP C2 domain-containing protein</fullName>
    </recommendedName>
</protein>
<dbReference type="SUPFAM" id="SSF69318">
    <property type="entry name" value="Integrin alpha N-terminal domain"/>
    <property type="match status" value="1"/>
</dbReference>
<feature type="domain" description="T-cell immunomodulatory protein TIP C2" evidence="9">
    <location>
        <begin position="494"/>
        <end position="603"/>
    </location>
</feature>
<name>A0ABP0GFS3_CLALP</name>
<dbReference type="Pfam" id="PF23122">
    <property type="entry name" value="C2_ITFG1"/>
    <property type="match status" value="1"/>
</dbReference>
<evidence type="ECO:0000256" key="1">
    <source>
        <dbReference type="ARBA" id="ARBA00004479"/>
    </source>
</evidence>
<dbReference type="PANTHER" id="PTHR13412:SF0">
    <property type="entry name" value="T-CELL IMMUNOMODULATORY PROTEIN"/>
    <property type="match status" value="1"/>
</dbReference>
<dbReference type="PANTHER" id="PTHR13412">
    <property type="entry name" value="T-CELL IMMUNOMODULATORY PROTEIN HOMOLOG"/>
    <property type="match status" value="1"/>
</dbReference>
<dbReference type="InterPro" id="IPR028994">
    <property type="entry name" value="Integrin_alpha_N"/>
</dbReference>
<keyword evidence="5 8" id="KW-1133">Transmembrane helix</keyword>
<dbReference type="Pfam" id="PF13517">
    <property type="entry name" value="FG-GAP_3"/>
    <property type="match status" value="1"/>
</dbReference>
<keyword evidence="6 8" id="KW-0472">Membrane</keyword>
<evidence type="ECO:0000256" key="6">
    <source>
        <dbReference type="ARBA" id="ARBA00023136"/>
    </source>
</evidence>
<gene>
    <name evidence="10" type="ORF">CVLEPA_LOCUS23189</name>
</gene>
<dbReference type="Proteomes" id="UP001642483">
    <property type="component" value="Unassembled WGS sequence"/>
</dbReference>
<feature type="transmembrane region" description="Helical" evidence="8">
    <location>
        <begin position="611"/>
        <end position="634"/>
    </location>
</feature>
<keyword evidence="11" id="KW-1185">Reference proteome</keyword>
<reference evidence="10 11" key="1">
    <citation type="submission" date="2024-02" db="EMBL/GenBank/DDBJ databases">
        <authorList>
            <person name="Daric V."/>
            <person name="Darras S."/>
        </authorList>
    </citation>
    <scope>NUCLEOTIDE SEQUENCE [LARGE SCALE GENOMIC DNA]</scope>
</reference>
<keyword evidence="4" id="KW-0732">Signal</keyword>
<evidence type="ECO:0000256" key="8">
    <source>
        <dbReference type="SAM" id="Phobius"/>
    </source>
</evidence>
<evidence type="ECO:0000256" key="4">
    <source>
        <dbReference type="ARBA" id="ARBA00022729"/>
    </source>
</evidence>
<evidence type="ECO:0000256" key="5">
    <source>
        <dbReference type="ARBA" id="ARBA00022989"/>
    </source>
</evidence>
<evidence type="ECO:0000313" key="10">
    <source>
        <dbReference type="EMBL" id="CAK8690587.1"/>
    </source>
</evidence>
<evidence type="ECO:0000256" key="3">
    <source>
        <dbReference type="ARBA" id="ARBA00022692"/>
    </source>
</evidence>
<comment type="similarity">
    <text evidence="2">Belongs to the TIP family.</text>
</comment>
<keyword evidence="3 8" id="KW-0812">Transmembrane</keyword>
<evidence type="ECO:0000313" key="11">
    <source>
        <dbReference type="Proteomes" id="UP001642483"/>
    </source>
</evidence>
<dbReference type="EMBL" id="CAWYQH010000119">
    <property type="protein sequence ID" value="CAK8690587.1"/>
    <property type="molecule type" value="Genomic_DNA"/>
</dbReference>
<evidence type="ECO:0000259" key="9">
    <source>
        <dbReference type="Pfam" id="PF23122"/>
    </source>
</evidence>
<dbReference type="InterPro" id="IPR024881">
    <property type="entry name" value="Tip"/>
</dbReference>
<evidence type="ECO:0000256" key="2">
    <source>
        <dbReference type="ARBA" id="ARBA00006496"/>
    </source>
</evidence>
<dbReference type="InterPro" id="IPR013517">
    <property type="entry name" value="FG-GAP"/>
</dbReference>
<dbReference type="InterPro" id="IPR057089">
    <property type="entry name" value="C2_TIP"/>
</dbReference>
<comment type="caution">
    <text evidence="10">The sequence shown here is derived from an EMBL/GenBank/DDBJ whole genome shotgun (WGS) entry which is preliminary data.</text>
</comment>
<organism evidence="10 11">
    <name type="scientific">Clavelina lepadiformis</name>
    <name type="common">Light-bulb sea squirt</name>
    <name type="synonym">Ascidia lepadiformis</name>
    <dbReference type="NCBI Taxonomy" id="159417"/>
    <lineage>
        <taxon>Eukaryota</taxon>
        <taxon>Metazoa</taxon>
        <taxon>Chordata</taxon>
        <taxon>Tunicata</taxon>
        <taxon>Ascidiacea</taxon>
        <taxon>Aplousobranchia</taxon>
        <taxon>Clavelinidae</taxon>
        <taxon>Clavelina</taxon>
    </lineage>
</organism>
<keyword evidence="7" id="KW-0325">Glycoprotein</keyword>
<sequence>MVQKSLEEKVKLLTKVNEEKNDDASLTVWQLAALVGISKRTLQDWQKNANLRKQREETMLRGRGLKTERKRFRITSTAENVAVNDVTYSLFGSQTGFKGFVAAFGDVNKDNKVDIFIVSDQQNITVLLGSSNESINVSTGMHVSAIFPGDYNGDGFMDILVASDKGKEVNLQLIWGTESGRFTVNNKFEIKSIVRGQPLVVDANADMIPDLFVSLHNNTREFWLGNKEKPSSNWKFHRHDFSMLAESSYNNTRIPHSHAFVDITGEGSADLFVTSLDKNENTIFETWQGTRAGLKLVGLVNQPSEDKAILIGQSLFVDINGDTEQDHILPVCEIIDGRCSNSRIMLYFKNEWVQIFQAGEGWNFIHPDTNFKRQPVTLVAGDFNQDIYIDLLCIMQQNHGSQNSAPMAVILYGGNCKNDYCMEIHRQFHHGFVVPASDGAFSAAFYDFKSDGTLDLLISTEKDSVLSIRAYENTVAEDVSFLIGKVLPGMEGHFTSNIYGCTISYKTTNTMGGPQHSSAVQLSQSAYLSLQLPHVSFGLGRLPNFVDSLTVSVPTSLLPASPNSTDSSLYDSLTQSWSMLIPNSQLFIKPYPINDPSSWSNRLLVTPSQNVITTAIVLVSLCGGVVIAIIIMHCMERQEDKREKTQEAHRFHFDAM</sequence>
<accession>A0ABP0GFS3</accession>